<dbReference type="GO" id="GO:0015288">
    <property type="term" value="F:porin activity"/>
    <property type="evidence" value="ECO:0007669"/>
    <property type="project" value="InterPro"/>
</dbReference>
<feature type="chain" id="PRO_5001717294" description="Porin domain-containing protein" evidence="1">
    <location>
        <begin position="21"/>
        <end position="439"/>
    </location>
</feature>
<evidence type="ECO:0000256" key="1">
    <source>
        <dbReference type="SAM" id="SignalP"/>
    </source>
</evidence>
<dbReference type="Pfam" id="PF13609">
    <property type="entry name" value="Porin_4"/>
    <property type="match status" value="1"/>
</dbReference>
<dbReference type="InterPro" id="IPR023614">
    <property type="entry name" value="Porin_dom_sf"/>
</dbReference>
<name>A0A077AV47_9PROT</name>
<dbReference type="STRING" id="91604.ID47_10330"/>
<dbReference type="Gene3D" id="2.40.160.10">
    <property type="entry name" value="Porin"/>
    <property type="match status" value="1"/>
</dbReference>
<proteinExistence type="predicted"/>
<dbReference type="AlphaFoldDB" id="A0A077AV47"/>
<feature type="signal peptide" evidence="1">
    <location>
        <begin position="1"/>
        <end position="20"/>
    </location>
</feature>
<feature type="domain" description="Porin" evidence="2">
    <location>
        <begin position="8"/>
        <end position="377"/>
    </location>
</feature>
<dbReference type="InterPro" id="IPR033900">
    <property type="entry name" value="Gram_neg_porin_domain"/>
</dbReference>
<sequence length="439" mass="47019">MKKLVLSTVAVAALSTSAMAEAVAPTLQISGNTIMNAYAVSQKVKNNGKARGHHFSNDISDLFFLVAGRTASGIEYKYKINFQAFSNANPLVAQNYVEFNTKAGTFQFGNVVGPEDTMVEDAGAIIGGAGAFDGGYKNVFNISAFSLRGNDVIGDTGYATKFAYYTPELWNFRFGVAYAPQTSHLGDAKLDNNSIQSNGNVPGVRNFLPHLPSHMDVYGVNSWAFGLSFKKDVGNWGINLNGAYVTDRSYLAATNSQIVKYNTALAGNSKLKLRNTSAYQLGAIIGYRMANGHLVQVGGGWLDSGHSRNFRNQATITSGSSTVNTGNLHKGDSGEAWNVGAGYTFGAYKVAASYQHMERKTDAVRKAKTNVWSLTGDVVPVAGLKFFGEVDYVSTKSNEAARSLAQNFSNAFNAKANADTLANSKNNGTVFIMGTKISF</sequence>
<dbReference type="KEGG" id="paca:ID47_10330"/>
<accession>A0A077AV47</accession>
<dbReference type="SUPFAM" id="SSF56935">
    <property type="entry name" value="Porins"/>
    <property type="match status" value="1"/>
</dbReference>
<keyword evidence="4" id="KW-1185">Reference proteome</keyword>
<organism evidence="3 4">
    <name type="scientific">Candidatus Odyssella acanthamoebae</name>
    <dbReference type="NCBI Taxonomy" id="91604"/>
    <lineage>
        <taxon>Bacteria</taxon>
        <taxon>Pseudomonadati</taxon>
        <taxon>Pseudomonadota</taxon>
        <taxon>Alphaproteobacteria</taxon>
        <taxon>Holosporales</taxon>
        <taxon>Candidatus Paracaedibacteraceae</taxon>
        <taxon>Candidatus Odyssella</taxon>
    </lineage>
</organism>
<dbReference type="HOGENOM" id="CLU_623605_0_0_5"/>
<dbReference type="GO" id="GO:0016020">
    <property type="term" value="C:membrane"/>
    <property type="evidence" value="ECO:0007669"/>
    <property type="project" value="InterPro"/>
</dbReference>
<keyword evidence="1" id="KW-0732">Signal</keyword>
<reference evidence="3 4" key="1">
    <citation type="submission" date="2014-07" db="EMBL/GenBank/DDBJ databases">
        <title>Comparative genomic insights into amoeba endosymbionts belonging to the families of Holosporaceae and Candidatus Midichloriaceae within Rickettsiales.</title>
        <authorList>
            <person name="Wang Z."/>
            <person name="Wu M."/>
        </authorList>
    </citation>
    <scope>NUCLEOTIDE SEQUENCE [LARGE SCALE GENOMIC DNA]</scope>
    <source>
        <strain evidence="3">PRA3</strain>
    </source>
</reference>
<dbReference type="Proteomes" id="UP000028926">
    <property type="component" value="Chromosome"/>
</dbReference>
<evidence type="ECO:0000313" key="3">
    <source>
        <dbReference type="EMBL" id="AIK97042.1"/>
    </source>
</evidence>
<protein>
    <recommendedName>
        <fullName evidence="2">Porin domain-containing protein</fullName>
    </recommendedName>
</protein>
<dbReference type="EMBL" id="CP008941">
    <property type="protein sequence ID" value="AIK97042.1"/>
    <property type="molecule type" value="Genomic_DNA"/>
</dbReference>
<evidence type="ECO:0000259" key="2">
    <source>
        <dbReference type="Pfam" id="PF13609"/>
    </source>
</evidence>
<dbReference type="eggNOG" id="ENOG502ZEF7">
    <property type="taxonomic scope" value="Bacteria"/>
</dbReference>
<dbReference type="RefSeq" id="WP_038466046.1">
    <property type="nucleotide sequence ID" value="NZ_CP008941.1"/>
</dbReference>
<evidence type="ECO:0000313" key="4">
    <source>
        <dbReference type="Proteomes" id="UP000028926"/>
    </source>
</evidence>
<gene>
    <name evidence="3" type="ORF">ID47_10330</name>
</gene>